<evidence type="ECO:0000256" key="6">
    <source>
        <dbReference type="ARBA" id="ARBA00023136"/>
    </source>
</evidence>
<evidence type="ECO:0000313" key="9">
    <source>
        <dbReference type="EMBL" id="RKQ93325.1"/>
    </source>
</evidence>
<keyword evidence="6 8" id="KW-0472">Membrane</keyword>
<feature type="transmembrane region" description="Helical" evidence="8">
    <location>
        <begin position="219"/>
        <end position="241"/>
    </location>
</feature>
<dbReference type="AlphaFoldDB" id="A0A660LGL2"/>
<dbReference type="EMBL" id="RBIL01000001">
    <property type="protein sequence ID" value="RKQ93325.1"/>
    <property type="molecule type" value="Genomic_DNA"/>
</dbReference>
<feature type="transmembrane region" description="Helical" evidence="8">
    <location>
        <begin position="184"/>
        <end position="207"/>
    </location>
</feature>
<keyword evidence="10" id="KW-1185">Reference proteome</keyword>
<evidence type="ECO:0000256" key="7">
    <source>
        <dbReference type="SAM" id="MobiDB-lite"/>
    </source>
</evidence>
<dbReference type="PANTHER" id="PTHR34856">
    <property type="entry name" value="PROTEIN NRFD"/>
    <property type="match status" value="1"/>
</dbReference>
<evidence type="ECO:0000256" key="5">
    <source>
        <dbReference type="ARBA" id="ARBA00022989"/>
    </source>
</evidence>
<comment type="subcellular location">
    <subcellularLocation>
        <location evidence="1">Cell membrane</location>
        <topology evidence="1">Multi-pass membrane protein</topology>
    </subcellularLocation>
</comment>
<dbReference type="Proteomes" id="UP000278962">
    <property type="component" value="Unassembled WGS sequence"/>
</dbReference>
<dbReference type="GO" id="GO:0005886">
    <property type="term" value="C:plasma membrane"/>
    <property type="evidence" value="ECO:0007669"/>
    <property type="project" value="UniProtKB-SubCell"/>
</dbReference>
<name>A0A660LGL2_9ACTN</name>
<evidence type="ECO:0000313" key="10">
    <source>
        <dbReference type="Proteomes" id="UP000278962"/>
    </source>
</evidence>
<dbReference type="Gene3D" id="1.20.1630.10">
    <property type="entry name" value="Formate dehydrogenase/DMSO reductase domain"/>
    <property type="match status" value="1"/>
</dbReference>
<evidence type="ECO:0000256" key="1">
    <source>
        <dbReference type="ARBA" id="ARBA00004651"/>
    </source>
</evidence>
<evidence type="ECO:0000256" key="8">
    <source>
        <dbReference type="SAM" id="Phobius"/>
    </source>
</evidence>
<feature type="transmembrane region" description="Helical" evidence="8">
    <location>
        <begin position="147"/>
        <end position="164"/>
    </location>
</feature>
<proteinExistence type="inferred from homology"/>
<reference evidence="9 10" key="1">
    <citation type="submission" date="2018-10" db="EMBL/GenBank/DDBJ databases">
        <title>Genomic Encyclopedia of Archaeal and Bacterial Type Strains, Phase II (KMG-II): from individual species to whole genera.</title>
        <authorList>
            <person name="Goeker M."/>
        </authorList>
    </citation>
    <scope>NUCLEOTIDE SEQUENCE [LARGE SCALE GENOMIC DNA]</scope>
    <source>
        <strain evidence="9 10">DSM 14954</strain>
    </source>
</reference>
<protein>
    <submittedName>
        <fullName evidence="9">Polysulfide reductase NrfD</fullName>
    </submittedName>
</protein>
<dbReference type="RefSeq" id="WP_147447826.1">
    <property type="nucleotide sequence ID" value="NZ_RBIL01000001.1"/>
</dbReference>
<comment type="caution">
    <text evidence="9">The sequence shown here is derived from an EMBL/GenBank/DDBJ whole genome shotgun (WGS) entry which is preliminary data.</text>
</comment>
<organism evidence="9 10">
    <name type="scientific">Solirubrobacter pauli</name>
    <dbReference type="NCBI Taxonomy" id="166793"/>
    <lineage>
        <taxon>Bacteria</taxon>
        <taxon>Bacillati</taxon>
        <taxon>Actinomycetota</taxon>
        <taxon>Thermoleophilia</taxon>
        <taxon>Solirubrobacterales</taxon>
        <taxon>Solirubrobacteraceae</taxon>
        <taxon>Solirubrobacter</taxon>
    </lineage>
</organism>
<dbReference type="InterPro" id="IPR005614">
    <property type="entry name" value="NrfD-like"/>
</dbReference>
<keyword evidence="4 8" id="KW-0812">Transmembrane</keyword>
<feature type="transmembrane region" description="Helical" evidence="8">
    <location>
        <begin position="114"/>
        <end position="135"/>
    </location>
</feature>
<accession>A0A660LGL2</accession>
<dbReference type="PANTHER" id="PTHR34856:SF2">
    <property type="entry name" value="PROTEIN NRFD"/>
    <property type="match status" value="1"/>
</dbReference>
<keyword evidence="3" id="KW-1003">Cell membrane</keyword>
<feature type="region of interest" description="Disordered" evidence="7">
    <location>
        <begin position="1"/>
        <end position="38"/>
    </location>
</feature>
<evidence type="ECO:0000256" key="4">
    <source>
        <dbReference type="ARBA" id="ARBA00022692"/>
    </source>
</evidence>
<dbReference type="InterPro" id="IPR052049">
    <property type="entry name" value="Electron_transfer_protein"/>
</dbReference>
<evidence type="ECO:0000256" key="3">
    <source>
        <dbReference type="ARBA" id="ARBA00022475"/>
    </source>
</evidence>
<dbReference type="OrthoDB" id="112837at2"/>
<gene>
    <name evidence="9" type="ORF">C8N24_3187</name>
</gene>
<feature type="compositionally biased region" description="Basic and acidic residues" evidence="7">
    <location>
        <begin position="7"/>
        <end position="18"/>
    </location>
</feature>
<keyword evidence="5 8" id="KW-1133">Transmembrane helix</keyword>
<sequence>MSQKKGPPPEEVMRREQAGRTPEGRVTTPAVGTRGQAGVWQRAGEKVALAKEHFGDSRWSFLYDKDTDYASAENGAGRAKAVKAAHDARASEELPVPVQGPMIHAAVWTWEVPVYFFVGGMASGSAFVSVACDAVGDHDAAALARKVALAAVIPGAPLLIADLGRPARFLNMLRIFKTRSPMSMGAWCLVAFSTSAAGAVAADVLGFKRLARVGGGGTALFGTYLGSYTGVLLAATATPLWARSRTLLAPIFITTALASGAGANRLFHRHGPARDALGHIELIAMGSKLVLSAINDRSLGELAEPLEEHRIYKVSNWAARIAVALRLLRRGGDLPSLLVMLSALCTRIAWVEAGVHQAKHDDTAVAKMARRPWNKPRRA</sequence>
<comment type="similarity">
    <text evidence="2">Belongs to the NrfD family.</text>
</comment>
<evidence type="ECO:0000256" key="2">
    <source>
        <dbReference type="ARBA" id="ARBA00008929"/>
    </source>
</evidence>
<dbReference type="Pfam" id="PF03916">
    <property type="entry name" value="NrfD"/>
    <property type="match status" value="1"/>
</dbReference>